<dbReference type="GO" id="GO:0005634">
    <property type="term" value="C:nucleus"/>
    <property type="evidence" value="ECO:0007669"/>
    <property type="project" value="TreeGrafter"/>
</dbReference>
<name>A0AAD5WXY4_9FUNG</name>
<organism evidence="1 2">
    <name type="scientific">Rhizophlyctis rosea</name>
    <dbReference type="NCBI Taxonomy" id="64517"/>
    <lineage>
        <taxon>Eukaryota</taxon>
        <taxon>Fungi</taxon>
        <taxon>Fungi incertae sedis</taxon>
        <taxon>Chytridiomycota</taxon>
        <taxon>Chytridiomycota incertae sedis</taxon>
        <taxon>Chytridiomycetes</taxon>
        <taxon>Rhizophlyctidales</taxon>
        <taxon>Rhizophlyctidaceae</taxon>
        <taxon>Rhizophlyctis</taxon>
    </lineage>
</organism>
<protein>
    <submittedName>
        <fullName evidence="1">Uncharacterized protein</fullName>
    </submittedName>
</protein>
<dbReference type="Proteomes" id="UP001212841">
    <property type="component" value="Unassembled WGS sequence"/>
</dbReference>
<dbReference type="PANTHER" id="PTHR13223">
    <property type="entry name" value="ACIDIC FIBROBLAST GROWTH FACTOR INTRACELLULAR BINDING PROTEIN"/>
    <property type="match status" value="1"/>
</dbReference>
<gene>
    <name evidence="1" type="ORF">HK097_003331</name>
</gene>
<dbReference type="InterPro" id="IPR008614">
    <property type="entry name" value="FIBP"/>
</dbReference>
<sequence>MDFYAFVTNSFILDKPSWQLWLMGLSVERAVSYIQHKKLVQTPSADVLRTFITTQYRNYELLTPHLETPKTLHSQLLIPLPPSLKSHLLTTYYSFDDRVLRELMGKKLSSRTRKELDDVVDKTKIPLGGCRRMFDNLKRVAKKIEDLEGDMVRFIQTDFLLPREMAGQYANVIFISNYRLETNKRKLGHLQFADFSYGG</sequence>
<dbReference type="PANTHER" id="PTHR13223:SF2">
    <property type="entry name" value="ACIDIC FIBROBLAST GROWTH FACTOR INTRACELLULAR-BINDING PROTEIN"/>
    <property type="match status" value="1"/>
</dbReference>
<dbReference type="EMBL" id="JADGJD010001780">
    <property type="protein sequence ID" value="KAJ3037948.1"/>
    <property type="molecule type" value="Genomic_DNA"/>
</dbReference>
<dbReference type="AlphaFoldDB" id="A0AAD5WXY4"/>
<reference evidence="1" key="1">
    <citation type="submission" date="2020-05" db="EMBL/GenBank/DDBJ databases">
        <title>Phylogenomic resolution of chytrid fungi.</title>
        <authorList>
            <person name="Stajich J.E."/>
            <person name="Amses K."/>
            <person name="Simmons R."/>
            <person name="Seto K."/>
            <person name="Myers J."/>
            <person name="Bonds A."/>
            <person name="Quandt C.A."/>
            <person name="Barry K."/>
            <person name="Liu P."/>
            <person name="Grigoriev I."/>
            <person name="Longcore J.E."/>
            <person name="James T.Y."/>
        </authorList>
    </citation>
    <scope>NUCLEOTIDE SEQUENCE</scope>
    <source>
        <strain evidence="1">JEL0318</strain>
    </source>
</reference>
<accession>A0AAD5WXY4</accession>
<evidence type="ECO:0000313" key="1">
    <source>
        <dbReference type="EMBL" id="KAJ3037948.1"/>
    </source>
</evidence>
<dbReference type="Pfam" id="PF05427">
    <property type="entry name" value="FIBP"/>
    <property type="match status" value="1"/>
</dbReference>
<proteinExistence type="predicted"/>
<comment type="caution">
    <text evidence="1">The sequence shown here is derived from an EMBL/GenBank/DDBJ whole genome shotgun (WGS) entry which is preliminary data.</text>
</comment>
<evidence type="ECO:0000313" key="2">
    <source>
        <dbReference type="Proteomes" id="UP001212841"/>
    </source>
</evidence>
<keyword evidence="2" id="KW-1185">Reference proteome</keyword>